<dbReference type="InterPro" id="IPR009191">
    <property type="entry name" value="DDRA"/>
</dbReference>
<dbReference type="STRING" id="537013.CLOSTMETH_00018"/>
<dbReference type="Gene3D" id="3.30.420.40">
    <property type="match status" value="2"/>
</dbReference>
<keyword evidence="4" id="KW-1185">Reference proteome</keyword>
<reference evidence="3 4" key="1">
    <citation type="submission" date="2009-01" db="EMBL/GenBank/DDBJ databases">
        <authorList>
            <person name="Fulton L."/>
            <person name="Clifton S."/>
            <person name="Fulton B."/>
            <person name="Xu J."/>
            <person name="Minx P."/>
            <person name="Pepin K.H."/>
            <person name="Johnson M."/>
            <person name="Bhonagiri V."/>
            <person name="Nash W.E."/>
            <person name="Mardis E.R."/>
            <person name="Wilson R.K."/>
        </authorList>
    </citation>
    <scope>NUCLEOTIDE SEQUENCE [LARGE SCALE GENOMIC DNA]</scope>
    <source>
        <strain evidence="3 4">DSM 5476</strain>
    </source>
</reference>
<feature type="domain" description="DD-reactivating factor swiveling" evidence="2">
    <location>
        <begin position="106"/>
        <end position="258"/>
    </location>
</feature>
<dbReference type="eggNOG" id="COG0849">
    <property type="taxonomic scope" value="Bacteria"/>
</dbReference>
<evidence type="ECO:0000259" key="1">
    <source>
        <dbReference type="Pfam" id="PF08841"/>
    </source>
</evidence>
<evidence type="ECO:0000259" key="2">
    <source>
        <dbReference type="Pfam" id="PF18427"/>
    </source>
</evidence>
<dbReference type="AlphaFoldDB" id="C0E8B5"/>
<reference evidence="3 4" key="2">
    <citation type="submission" date="2009-02" db="EMBL/GenBank/DDBJ databases">
        <title>Draft genome sequence of Clostridium methylpentosum (DSM 5476).</title>
        <authorList>
            <person name="Sudarsanam P."/>
            <person name="Ley R."/>
            <person name="Guruge J."/>
            <person name="Turnbaugh P.J."/>
            <person name="Mahowald M."/>
            <person name="Liep D."/>
            <person name="Gordon J."/>
        </authorList>
    </citation>
    <scope>NUCLEOTIDE SEQUENCE [LARGE SCALE GENOMIC DNA]</scope>
    <source>
        <strain evidence="3 4">DSM 5476</strain>
    </source>
</reference>
<evidence type="ECO:0000313" key="4">
    <source>
        <dbReference type="Proteomes" id="UP000003340"/>
    </source>
</evidence>
<dbReference type="SUPFAM" id="SSF82317">
    <property type="entry name" value="Swiveling domain of dehydratase reactivase alpha subunit"/>
    <property type="match status" value="1"/>
</dbReference>
<dbReference type="InterPro" id="IPR012340">
    <property type="entry name" value="NA-bd_OB-fold"/>
</dbReference>
<dbReference type="InterPro" id="IPR043129">
    <property type="entry name" value="ATPase_NBD"/>
</dbReference>
<dbReference type="EMBL" id="ACEC01000002">
    <property type="protein sequence ID" value="EEG32280.1"/>
    <property type="molecule type" value="Genomic_DNA"/>
</dbReference>
<name>C0E8B5_9FIRM</name>
<organism evidence="3 4">
    <name type="scientific">[Clostridium] methylpentosum DSM 5476</name>
    <dbReference type="NCBI Taxonomy" id="537013"/>
    <lineage>
        <taxon>Bacteria</taxon>
        <taxon>Bacillati</taxon>
        <taxon>Bacillota</taxon>
        <taxon>Clostridia</taxon>
        <taxon>Eubacteriales</taxon>
        <taxon>Oscillospiraceae</taxon>
        <taxon>Oscillospiraceae incertae sedis</taxon>
    </lineage>
</organism>
<evidence type="ECO:0000313" key="3">
    <source>
        <dbReference type="EMBL" id="EEG32280.1"/>
    </source>
</evidence>
<dbReference type="Gene3D" id="3.50.30.70">
    <property type="entry name" value="Swiveling domain of dehydratase reactivase alpha subunit"/>
    <property type="match status" value="1"/>
</dbReference>
<accession>C0E8B5</accession>
<dbReference type="Pfam" id="PF18427">
    <property type="entry name" value="DDR_swiveling"/>
    <property type="match status" value="1"/>
</dbReference>
<protein>
    <submittedName>
        <fullName evidence="3">Glycerol dehydratase reactivation factor, large subunit</fullName>
    </submittedName>
</protein>
<dbReference type="Proteomes" id="UP000003340">
    <property type="component" value="Unassembled WGS sequence"/>
</dbReference>
<dbReference type="Gene3D" id="3.90.470.30">
    <property type="match status" value="1"/>
</dbReference>
<dbReference type="HOGENOM" id="CLU_449540_0_0_9"/>
<dbReference type="SUPFAM" id="SSF53067">
    <property type="entry name" value="Actin-like ATPase domain"/>
    <property type="match status" value="2"/>
</dbReference>
<gene>
    <name evidence="3" type="primary">dhaF</name>
    <name evidence="3" type="ORF">CLOSTMETH_00018</name>
</gene>
<dbReference type="InterPro" id="IPR028975">
    <property type="entry name" value="DDRA_swiveling_dom_sf"/>
</dbReference>
<dbReference type="InterPro" id="IPR030994">
    <property type="entry name" value="DDR_dom"/>
</dbReference>
<proteinExistence type="predicted"/>
<sequence>MADATTNSHASDGRIIVGIDIGNSTTEAIILRKSSTGNRYVSGGMTPTTGVKGTIANVAGCIKALNIALENGGLKPEDVAQIRLNQAAPVISDLSMDTISETTVIGSAMIGHNPDTPGGVGLATGVTAPVDQLTDTTQPVIPVVNGEYPYYQAAKLMQEAIDRGVNVVAAIVQKDDGVLIANRISKIIPIVDEVKGIEKVELGVPAAVEVARNGESIRTLSNPYGIAGIFGLSPDETRDSIPVARSLTGCRSGVVLHAKGASVKTEKIKAGSVTIESRSGIKQIEVNSGADHIMKELASCHEILDIAGEQGTNVGALINRIKQSMSELTGESVDEMKIIDMLAADTFASVEVAGGLAGEAAMENVVMLAAMVQTSKLPMQAIADELSKLTGIYVRVEGREAEMALKGALTTPGADIPLAILDLGGGSTDAALIDGDGRVTAIHHAGAGEMVTKIIDLELDLNDRDTAELIKKYPLAKVEGLLYLRFEDGSVKFASEPLPPQLFSRVVIVTEDQLVPIRSSKRLTIDRIALVRREAKKKVFNVNAKRALTEVAPGGDIRKIGSVALVGGSSQDFEIADLLAEYLSSYRITAGRANLLGMLEPHSAVALGLALAD</sequence>
<comment type="caution">
    <text evidence="3">The sequence shown here is derived from an EMBL/GenBank/DDBJ whole genome shotgun (WGS) entry which is preliminary data.</text>
</comment>
<dbReference type="Gene3D" id="2.40.50.140">
    <property type="entry name" value="Nucleic acid-binding proteins"/>
    <property type="match status" value="1"/>
</dbReference>
<dbReference type="NCBIfam" id="TIGR04491">
    <property type="entry name" value="reactive_PduG"/>
    <property type="match status" value="1"/>
</dbReference>
<feature type="domain" description="Diol dehydratase reactivase ATPase-like" evidence="1">
    <location>
        <begin position="284"/>
        <end position="611"/>
    </location>
</feature>
<dbReference type="InterPro" id="IPR040916">
    <property type="entry name" value="DDR_swiveling"/>
</dbReference>
<dbReference type="Pfam" id="PF08841">
    <property type="entry name" value="DDR"/>
    <property type="match status" value="1"/>
</dbReference>